<evidence type="ECO:0000313" key="3">
    <source>
        <dbReference type="Proteomes" id="UP001216907"/>
    </source>
</evidence>
<sequence>MPDDLAEPGPYSNGSSRPGGRPGDGKAPQAGVSLASRAGAEGDDPGWVVETIVSPFHCLYQDALHFHTQSRLAYTEAEAARLARASFMLYIASAEALVRQAAVELGRPELRGLLADPSRPLPPAEAWRLLPAIVAEPGVPTQPFNFEAPPWPQFAELLMLETSWVYPGPPSTRRAFYRSSRRDGDYEPLEPHQVPPALRRVVRTESLTFPRTGLPRDPYALRPRHLDTARGVLDAAIEALDRRMGGVLCQDKRHRREPTRLITPPGDAT</sequence>
<proteinExistence type="predicted"/>
<accession>A0ABT6FAG1</accession>
<evidence type="ECO:0000256" key="1">
    <source>
        <dbReference type="SAM" id="MobiDB-lite"/>
    </source>
</evidence>
<feature type="compositionally biased region" description="Low complexity" evidence="1">
    <location>
        <begin position="8"/>
        <end position="19"/>
    </location>
</feature>
<dbReference type="EMBL" id="JARRAG010000002">
    <property type="protein sequence ID" value="MDG3004466.1"/>
    <property type="molecule type" value="Genomic_DNA"/>
</dbReference>
<dbReference type="Proteomes" id="UP001216907">
    <property type="component" value="Unassembled WGS sequence"/>
</dbReference>
<dbReference type="RefSeq" id="WP_277860823.1">
    <property type="nucleotide sequence ID" value="NZ_JARRAG010000002.1"/>
</dbReference>
<reference evidence="2 3" key="1">
    <citation type="submission" date="2023-03" db="EMBL/GenBank/DDBJ databases">
        <title>Paludisphaera mucosa sp. nov. a novel planctomycete from northern fen.</title>
        <authorList>
            <person name="Ivanova A."/>
        </authorList>
    </citation>
    <scope>NUCLEOTIDE SEQUENCE [LARGE SCALE GENOMIC DNA]</scope>
    <source>
        <strain evidence="2 3">Pla2</strain>
    </source>
</reference>
<feature type="region of interest" description="Disordered" evidence="1">
    <location>
        <begin position="1"/>
        <end position="41"/>
    </location>
</feature>
<gene>
    <name evidence="2" type="ORF">PZE19_11830</name>
</gene>
<organism evidence="2 3">
    <name type="scientific">Paludisphaera mucosa</name>
    <dbReference type="NCBI Taxonomy" id="3030827"/>
    <lineage>
        <taxon>Bacteria</taxon>
        <taxon>Pseudomonadati</taxon>
        <taxon>Planctomycetota</taxon>
        <taxon>Planctomycetia</taxon>
        <taxon>Isosphaerales</taxon>
        <taxon>Isosphaeraceae</taxon>
        <taxon>Paludisphaera</taxon>
    </lineage>
</organism>
<name>A0ABT6FAG1_9BACT</name>
<protein>
    <recommendedName>
        <fullName evidence="4">HEPN domain-containing protein</fullName>
    </recommendedName>
</protein>
<keyword evidence="3" id="KW-1185">Reference proteome</keyword>
<evidence type="ECO:0000313" key="2">
    <source>
        <dbReference type="EMBL" id="MDG3004466.1"/>
    </source>
</evidence>
<evidence type="ECO:0008006" key="4">
    <source>
        <dbReference type="Google" id="ProtNLM"/>
    </source>
</evidence>
<comment type="caution">
    <text evidence="2">The sequence shown here is derived from an EMBL/GenBank/DDBJ whole genome shotgun (WGS) entry which is preliminary data.</text>
</comment>